<dbReference type="AlphaFoldDB" id="A0A0C9V6C0"/>
<reference evidence="7 8" key="1">
    <citation type="submission" date="2014-06" db="EMBL/GenBank/DDBJ databases">
        <title>Evolutionary Origins and Diversification of the Mycorrhizal Mutualists.</title>
        <authorList>
            <consortium name="DOE Joint Genome Institute"/>
            <consortium name="Mycorrhizal Genomics Consortium"/>
            <person name="Kohler A."/>
            <person name="Kuo A."/>
            <person name="Nagy L.G."/>
            <person name="Floudas D."/>
            <person name="Copeland A."/>
            <person name="Barry K.W."/>
            <person name="Cichocki N."/>
            <person name="Veneault-Fourrey C."/>
            <person name="LaButti K."/>
            <person name="Lindquist E.A."/>
            <person name="Lipzen A."/>
            <person name="Lundell T."/>
            <person name="Morin E."/>
            <person name="Murat C."/>
            <person name="Riley R."/>
            <person name="Ohm R."/>
            <person name="Sun H."/>
            <person name="Tunlid A."/>
            <person name="Henrissat B."/>
            <person name="Grigoriev I.V."/>
            <person name="Hibbett D.S."/>
            <person name="Martin F."/>
        </authorList>
    </citation>
    <scope>NUCLEOTIDE SEQUENCE [LARGE SCALE GENOMIC DNA]</scope>
    <source>
        <strain evidence="7 8">SS14</strain>
    </source>
</reference>
<proteinExistence type="predicted"/>
<evidence type="ECO:0008006" key="9">
    <source>
        <dbReference type="Google" id="ProtNLM"/>
    </source>
</evidence>
<keyword evidence="8" id="KW-1185">Reference proteome</keyword>
<feature type="transmembrane region" description="Helical" evidence="6">
    <location>
        <begin position="146"/>
        <end position="167"/>
    </location>
</feature>
<keyword evidence="5 6" id="KW-0472">Membrane</keyword>
<evidence type="ECO:0000313" key="8">
    <source>
        <dbReference type="Proteomes" id="UP000054279"/>
    </source>
</evidence>
<feature type="non-terminal residue" evidence="7">
    <location>
        <position position="230"/>
    </location>
</feature>
<dbReference type="Pfam" id="PF07690">
    <property type="entry name" value="MFS_1"/>
    <property type="match status" value="1"/>
</dbReference>
<dbReference type="EMBL" id="KN837218">
    <property type="protein sequence ID" value="KIJ33020.1"/>
    <property type="molecule type" value="Genomic_DNA"/>
</dbReference>
<evidence type="ECO:0000256" key="6">
    <source>
        <dbReference type="SAM" id="Phobius"/>
    </source>
</evidence>
<organism evidence="7 8">
    <name type="scientific">Sphaerobolus stellatus (strain SS14)</name>
    <dbReference type="NCBI Taxonomy" id="990650"/>
    <lineage>
        <taxon>Eukaryota</taxon>
        <taxon>Fungi</taxon>
        <taxon>Dikarya</taxon>
        <taxon>Basidiomycota</taxon>
        <taxon>Agaricomycotina</taxon>
        <taxon>Agaricomycetes</taxon>
        <taxon>Phallomycetidae</taxon>
        <taxon>Geastrales</taxon>
        <taxon>Sphaerobolaceae</taxon>
        <taxon>Sphaerobolus</taxon>
    </lineage>
</organism>
<sequence length="230" mass="25690">MSTGSKEYLSYEEDVKEERLRVENKVSEVAPTTARKAERRLKLKMDLRIIPAGCIMYLLCFLDRANIGNARVLNHDSGDALTDSLHLVGNQYVFTLMVFLIPYTIFDAPSNLMLKKVRPSRWLAFLMFCWGVLTISLGGVQNYAGIMSVRFLLGAFEAYPGLLYLLTFWYKPEELSLRAAMMLASSTLAGAFGGAIAFGIGKLNGLHGLEAWRWLFILEGIPSCISAVFV</sequence>
<feature type="non-terminal residue" evidence="7">
    <location>
        <position position="1"/>
    </location>
</feature>
<dbReference type="FunFam" id="1.20.1250.20:FF:000057">
    <property type="entry name" value="MFS general substrate transporter"/>
    <property type="match status" value="1"/>
</dbReference>
<keyword evidence="2" id="KW-0813">Transport</keyword>
<feature type="transmembrane region" description="Helical" evidence="6">
    <location>
        <begin position="87"/>
        <end position="106"/>
    </location>
</feature>
<gene>
    <name evidence="7" type="ORF">M422DRAFT_213579</name>
</gene>
<feature type="transmembrane region" description="Helical" evidence="6">
    <location>
        <begin position="179"/>
        <end position="200"/>
    </location>
</feature>
<dbReference type="HOGENOM" id="CLU_001265_0_2_1"/>
<keyword evidence="3 6" id="KW-0812">Transmembrane</keyword>
<comment type="subcellular location">
    <subcellularLocation>
        <location evidence="1">Membrane</location>
        <topology evidence="1">Multi-pass membrane protein</topology>
    </subcellularLocation>
</comment>
<keyword evidence="4 6" id="KW-1133">Transmembrane helix</keyword>
<dbReference type="InterPro" id="IPR036259">
    <property type="entry name" value="MFS_trans_sf"/>
</dbReference>
<evidence type="ECO:0000256" key="5">
    <source>
        <dbReference type="ARBA" id="ARBA00023136"/>
    </source>
</evidence>
<dbReference type="Gene3D" id="1.20.1250.20">
    <property type="entry name" value="MFS general substrate transporter like domains"/>
    <property type="match status" value="1"/>
</dbReference>
<dbReference type="Proteomes" id="UP000054279">
    <property type="component" value="Unassembled WGS sequence"/>
</dbReference>
<dbReference type="InterPro" id="IPR011701">
    <property type="entry name" value="MFS"/>
</dbReference>
<dbReference type="GO" id="GO:0022857">
    <property type="term" value="F:transmembrane transporter activity"/>
    <property type="evidence" value="ECO:0007669"/>
    <property type="project" value="InterPro"/>
</dbReference>
<dbReference type="PANTHER" id="PTHR43791:SF49">
    <property type="entry name" value="TRANSPORTER, PUTATIVE (AFU_ORTHOLOGUE AFUA_4G04250)-RELATED"/>
    <property type="match status" value="1"/>
</dbReference>
<dbReference type="GO" id="GO:0016020">
    <property type="term" value="C:membrane"/>
    <property type="evidence" value="ECO:0007669"/>
    <property type="project" value="UniProtKB-SubCell"/>
</dbReference>
<dbReference type="SUPFAM" id="SSF103473">
    <property type="entry name" value="MFS general substrate transporter"/>
    <property type="match status" value="1"/>
</dbReference>
<dbReference type="PANTHER" id="PTHR43791">
    <property type="entry name" value="PERMEASE-RELATED"/>
    <property type="match status" value="1"/>
</dbReference>
<accession>A0A0C9V6C0</accession>
<evidence type="ECO:0000256" key="2">
    <source>
        <dbReference type="ARBA" id="ARBA00022448"/>
    </source>
</evidence>
<feature type="transmembrane region" description="Helical" evidence="6">
    <location>
        <begin position="122"/>
        <end position="140"/>
    </location>
</feature>
<evidence type="ECO:0000256" key="4">
    <source>
        <dbReference type="ARBA" id="ARBA00022989"/>
    </source>
</evidence>
<evidence type="ECO:0000313" key="7">
    <source>
        <dbReference type="EMBL" id="KIJ33020.1"/>
    </source>
</evidence>
<name>A0A0C9V6C0_SPHS4</name>
<protein>
    <recommendedName>
        <fullName evidence="9">Major facilitator superfamily (MFS) profile domain-containing protein</fullName>
    </recommendedName>
</protein>
<evidence type="ECO:0000256" key="3">
    <source>
        <dbReference type="ARBA" id="ARBA00022692"/>
    </source>
</evidence>
<dbReference type="OrthoDB" id="3639251at2759"/>
<evidence type="ECO:0000256" key="1">
    <source>
        <dbReference type="ARBA" id="ARBA00004141"/>
    </source>
</evidence>